<dbReference type="InterPro" id="IPR007278">
    <property type="entry name" value="DUF397"/>
</dbReference>
<dbReference type="RefSeq" id="WP_142709898.1">
    <property type="nucleotide sequence ID" value="NZ_VIRS01000060.1"/>
</dbReference>
<dbReference type="Proteomes" id="UP000317982">
    <property type="component" value="Unassembled WGS sequence"/>
</dbReference>
<feature type="domain" description="DUF397" evidence="1">
    <location>
        <begin position="7"/>
        <end position="64"/>
    </location>
</feature>
<dbReference type="Pfam" id="PF04149">
    <property type="entry name" value="DUF397"/>
    <property type="match status" value="1"/>
</dbReference>
<reference evidence="2 3" key="1">
    <citation type="submission" date="2019-07" db="EMBL/GenBank/DDBJ databases">
        <title>Cryptosporangium phraense sp. nov., isolated from plant litter.</title>
        <authorList>
            <person name="Suriyachadkun C."/>
        </authorList>
    </citation>
    <scope>NUCLEOTIDE SEQUENCE [LARGE SCALE GENOMIC DNA]</scope>
    <source>
        <strain evidence="2 3">A-T 5661</strain>
    </source>
</reference>
<accession>A0A545AEF2</accession>
<dbReference type="AlphaFoldDB" id="A0A545AEF2"/>
<evidence type="ECO:0000313" key="3">
    <source>
        <dbReference type="Proteomes" id="UP000317982"/>
    </source>
</evidence>
<dbReference type="EMBL" id="VIRS01000060">
    <property type="protein sequence ID" value="TQS39704.1"/>
    <property type="molecule type" value="Genomic_DNA"/>
</dbReference>
<evidence type="ECO:0000313" key="2">
    <source>
        <dbReference type="EMBL" id="TQS39704.1"/>
    </source>
</evidence>
<dbReference type="OrthoDB" id="4301277at2"/>
<protein>
    <submittedName>
        <fullName evidence="2">DUF397 domain-containing protein</fullName>
    </submittedName>
</protein>
<evidence type="ECO:0000259" key="1">
    <source>
        <dbReference type="Pfam" id="PF04149"/>
    </source>
</evidence>
<name>A0A545AEF2_9ACTN</name>
<organism evidence="2 3">
    <name type="scientific">Cryptosporangium phraense</name>
    <dbReference type="NCBI Taxonomy" id="2593070"/>
    <lineage>
        <taxon>Bacteria</taxon>
        <taxon>Bacillati</taxon>
        <taxon>Actinomycetota</taxon>
        <taxon>Actinomycetes</taxon>
        <taxon>Cryptosporangiales</taxon>
        <taxon>Cryptosporangiaceae</taxon>
        <taxon>Cryptosporangium</taxon>
    </lineage>
</organism>
<keyword evidence="3" id="KW-1185">Reference proteome</keyword>
<dbReference type="InParanoid" id="A0A545AEF2"/>
<sequence>MIDLTGARWHKSSYSGGANSECVEVAGERGELGGWVAIRDTKNRSALSLALPASAWRTFLSGLKSSEFDRA</sequence>
<gene>
    <name evidence="2" type="ORF">FL583_38700</name>
</gene>
<proteinExistence type="predicted"/>
<comment type="caution">
    <text evidence="2">The sequence shown here is derived from an EMBL/GenBank/DDBJ whole genome shotgun (WGS) entry which is preliminary data.</text>
</comment>